<dbReference type="SUPFAM" id="SSF88946">
    <property type="entry name" value="Sigma2 domain of RNA polymerase sigma factors"/>
    <property type="match status" value="1"/>
</dbReference>
<feature type="compositionally biased region" description="Acidic residues" evidence="5">
    <location>
        <begin position="368"/>
        <end position="384"/>
    </location>
</feature>
<keyword evidence="3" id="KW-0238">DNA-binding</keyword>
<evidence type="ECO:0000256" key="5">
    <source>
        <dbReference type="SAM" id="MobiDB-lite"/>
    </source>
</evidence>
<feature type="transmembrane region" description="Helical" evidence="6">
    <location>
        <begin position="262"/>
        <end position="286"/>
    </location>
</feature>
<keyword evidence="4" id="KW-0804">Transcription</keyword>
<reference evidence="7 8" key="1">
    <citation type="submission" date="2018-03" db="EMBL/GenBank/DDBJ databases">
        <title>Genomic Encyclopedia of Archaeal and Bacterial Type Strains, Phase II (KMG-II): from individual species to whole genera.</title>
        <authorList>
            <person name="Goeker M."/>
        </authorList>
    </citation>
    <scope>NUCLEOTIDE SEQUENCE [LARGE SCALE GENOMIC DNA]</scope>
    <source>
        <strain evidence="7 8">DSM 45601</strain>
    </source>
</reference>
<gene>
    <name evidence="7" type="ORF">CLV72_108372</name>
</gene>
<dbReference type="Proteomes" id="UP000237846">
    <property type="component" value="Unassembled WGS sequence"/>
</dbReference>
<keyword evidence="6" id="KW-0472">Membrane</keyword>
<proteinExistence type="predicted"/>
<feature type="compositionally biased region" description="Pro residues" evidence="5">
    <location>
        <begin position="319"/>
        <end position="330"/>
    </location>
</feature>
<evidence type="ECO:0000256" key="3">
    <source>
        <dbReference type="ARBA" id="ARBA00023125"/>
    </source>
</evidence>
<dbReference type="GO" id="GO:0000428">
    <property type="term" value="C:DNA-directed RNA polymerase complex"/>
    <property type="evidence" value="ECO:0007669"/>
    <property type="project" value="UniProtKB-KW"/>
</dbReference>
<keyword evidence="6" id="KW-0812">Transmembrane</keyword>
<sequence>MDPERDTDDGGTTGGGSGLPPLDRARDRAIVAALRRNDRSALTRLCDAYAARLYDYCAILLGDQHKATEAVADTITTVWIHVDGIREPGELGRVLYAAARAECAFRLDAAADEIPEALTELLSLASPSDNQRKSSRRGGRRYAVSREQEAVQLADVHELWPADIAAVLGVRQSTVSHLIDDDQSDGAERFPPLTPPADLTPIVLNNAFGAHLADHRRALARRTGSAGDGGGGPSASTAAAASAGDGFDGEGEEPPRKRRSMAMVLVATGLVAGLLVGFTLVGNLWLNSEPQSDSPPAPAPDAGELAPLPSASPSDASPSPSPSEPSPSPSVSPSAVNSPPPAVEQPPAENPQEPEPRPTTSSQRPPDPPDDDETEDPDPTDPPDPDPSSPDPDPSPTGDPEPTASGPSPGAVSPSTTA</sequence>
<dbReference type="AlphaFoldDB" id="A0A2T0PXW2"/>
<dbReference type="EMBL" id="PVZC01000008">
    <property type="protein sequence ID" value="PRX96363.1"/>
    <property type="molecule type" value="Genomic_DNA"/>
</dbReference>
<comment type="caution">
    <text evidence="7">The sequence shown here is derived from an EMBL/GenBank/DDBJ whole genome shotgun (WGS) entry which is preliminary data.</text>
</comment>
<evidence type="ECO:0000256" key="1">
    <source>
        <dbReference type="ARBA" id="ARBA00023015"/>
    </source>
</evidence>
<feature type="region of interest" description="Disordered" evidence="5">
    <location>
        <begin position="222"/>
        <end position="256"/>
    </location>
</feature>
<keyword evidence="1" id="KW-0805">Transcription regulation</keyword>
<dbReference type="InterPro" id="IPR013325">
    <property type="entry name" value="RNA_pol_sigma_r2"/>
</dbReference>
<keyword evidence="8" id="KW-1185">Reference proteome</keyword>
<dbReference type="Gene3D" id="1.10.1740.10">
    <property type="match status" value="1"/>
</dbReference>
<protein>
    <submittedName>
        <fullName evidence="7">DNA-directed RNA polymerase specialized sigma24 family protein</fullName>
    </submittedName>
</protein>
<feature type="compositionally biased region" description="Low complexity" evidence="5">
    <location>
        <begin position="300"/>
        <end position="318"/>
    </location>
</feature>
<accession>A0A2T0PXW2</accession>
<evidence type="ECO:0000256" key="4">
    <source>
        <dbReference type="ARBA" id="ARBA00023163"/>
    </source>
</evidence>
<name>A0A2T0PXW2_9ACTN</name>
<feature type="compositionally biased region" description="Low complexity" evidence="5">
    <location>
        <begin position="400"/>
        <end position="418"/>
    </location>
</feature>
<evidence type="ECO:0000313" key="7">
    <source>
        <dbReference type="EMBL" id="PRX96363.1"/>
    </source>
</evidence>
<organism evidence="7 8">
    <name type="scientific">Allonocardiopsis opalescens</name>
    <dbReference type="NCBI Taxonomy" id="1144618"/>
    <lineage>
        <taxon>Bacteria</taxon>
        <taxon>Bacillati</taxon>
        <taxon>Actinomycetota</taxon>
        <taxon>Actinomycetes</taxon>
        <taxon>Streptosporangiales</taxon>
        <taxon>Allonocardiopsis</taxon>
    </lineage>
</organism>
<dbReference type="OrthoDB" id="3492533at2"/>
<dbReference type="GO" id="GO:0003677">
    <property type="term" value="F:DNA binding"/>
    <property type="evidence" value="ECO:0007669"/>
    <property type="project" value="UniProtKB-KW"/>
</dbReference>
<dbReference type="GO" id="GO:0016987">
    <property type="term" value="F:sigma factor activity"/>
    <property type="evidence" value="ECO:0007669"/>
    <property type="project" value="UniProtKB-KW"/>
</dbReference>
<keyword evidence="7" id="KW-0240">DNA-directed RNA polymerase</keyword>
<feature type="region of interest" description="Disordered" evidence="5">
    <location>
        <begin position="1"/>
        <end position="23"/>
    </location>
</feature>
<dbReference type="PANTHER" id="PTHR43133">
    <property type="entry name" value="RNA POLYMERASE ECF-TYPE SIGMA FACTO"/>
    <property type="match status" value="1"/>
</dbReference>
<evidence type="ECO:0000256" key="6">
    <source>
        <dbReference type="SAM" id="Phobius"/>
    </source>
</evidence>
<dbReference type="RefSeq" id="WP_106251268.1">
    <property type="nucleotide sequence ID" value="NZ_PVZC01000008.1"/>
</dbReference>
<feature type="compositionally biased region" description="Pro residues" evidence="5">
    <location>
        <begin position="385"/>
        <end position="399"/>
    </location>
</feature>
<evidence type="ECO:0000256" key="2">
    <source>
        <dbReference type="ARBA" id="ARBA00023082"/>
    </source>
</evidence>
<dbReference type="PANTHER" id="PTHR43133:SF8">
    <property type="entry name" value="RNA POLYMERASE SIGMA FACTOR HI_1459-RELATED"/>
    <property type="match status" value="1"/>
</dbReference>
<keyword evidence="2" id="KW-0731">Sigma factor</keyword>
<evidence type="ECO:0000313" key="8">
    <source>
        <dbReference type="Proteomes" id="UP000237846"/>
    </source>
</evidence>
<keyword evidence="6" id="KW-1133">Transmembrane helix</keyword>
<feature type="compositionally biased region" description="Low complexity" evidence="5">
    <location>
        <begin position="234"/>
        <end position="245"/>
    </location>
</feature>
<dbReference type="GO" id="GO:0006352">
    <property type="term" value="P:DNA-templated transcription initiation"/>
    <property type="evidence" value="ECO:0007669"/>
    <property type="project" value="InterPro"/>
</dbReference>
<dbReference type="InterPro" id="IPR039425">
    <property type="entry name" value="RNA_pol_sigma-70-like"/>
</dbReference>
<feature type="region of interest" description="Disordered" evidence="5">
    <location>
        <begin position="290"/>
        <end position="418"/>
    </location>
</feature>